<keyword evidence="2" id="KW-1133">Transmembrane helix</keyword>
<name>A0A2V0PQU0_9CHLO</name>
<comment type="caution">
    <text evidence="3">The sequence shown here is derived from an EMBL/GenBank/DDBJ whole genome shotgun (WGS) entry which is preliminary data.</text>
</comment>
<evidence type="ECO:0000313" key="3">
    <source>
        <dbReference type="EMBL" id="GBG00574.1"/>
    </source>
</evidence>
<dbReference type="AlphaFoldDB" id="A0A2V0PQU0"/>
<dbReference type="EMBL" id="BDRX01000251">
    <property type="protein sequence ID" value="GBG00574.1"/>
    <property type="molecule type" value="Genomic_DNA"/>
</dbReference>
<organism evidence="3 4">
    <name type="scientific">Raphidocelis subcapitata</name>
    <dbReference type="NCBI Taxonomy" id="307507"/>
    <lineage>
        <taxon>Eukaryota</taxon>
        <taxon>Viridiplantae</taxon>
        <taxon>Chlorophyta</taxon>
        <taxon>core chlorophytes</taxon>
        <taxon>Chlorophyceae</taxon>
        <taxon>CS clade</taxon>
        <taxon>Sphaeropleales</taxon>
        <taxon>Selenastraceae</taxon>
        <taxon>Raphidocelis</taxon>
    </lineage>
</organism>
<accession>A0A2V0PQU0</accession>
<keyword evidence="2" id="KW-0812">Transmembrane</keyword>
<dbReference type="Proteomes" id="UP000247498">
    <property type="component" value="Unassembled WGS sequence"/>
</dbReference>
<feature type="region of interest" description="Disordered" evidence="1">
    <location>
        <begin position="1"/>
        <end position="39"/>
    </location>
</feature>
<evidence type="ECO:0000313" key="4">
    <source>
        <dbReference type="Proteomes" id="UP000247498"/>
    </source>
</evidence>
<keyword evidence="2" id="KW-0472">Membrane</keyword>
<evidence type="ECO:0000256" key="2">
    <source>
        <dbReference type="SAM" id="Phobius"/>
    </source>
</evidence>
<feature type="transmembrane region" description="Helical" evidence="2">
    <location>
        <begin position="58"/>
        <end position="78"/>
    </location>
</feature>
<reference evidence="3 4" key="1">
    <citation type="journal article" date="2018" name="Sci. Rep.">
        <title>Raphidocelis subcapitata (=Pseudokirchneriella subcapitata) provides an insight into genome evolution and environmental adaptations in the Sphaeropleales.</title>
        <authorList>
            <person name="Suzuki S."/>
            <person name="Yamaguchi H."/>
            <person name="Nakajima N."/>
            <person name="Kawachi M."/>
        </authorList>
    </citation>
    <scope>NUCLEOTIDE SEQUENCE [LARGE SCALE GENOMIC DNA]</scope>
    <source>
        <strain evidence="3 4">NIES-35</strain>
    </source>
</reference>
<feature type="compositionally biased region" description="Low complexity" evidence="1">
    <location>
        <begin position="1"/>
        <end position="35"/>
    </location>
</feature>
<sequence length="129" mass="14323">MLAAGSRSGIARSGGSQRRAAAFSSSPAARSRPGRVQQRTLAPCRAIELDFSDPDTQLGLAGIVLGLVMGIGAPAWYINRTERDEERLDELRAINRANYQETGEYMSEEEIAAIRKPKWTDRREWVDDD</sequence>
<dbReference type="OrthoDB" id="497979at2759"/>
<proteinExistence type="predicted"/>
<gene>
    <name evidence="3" type="ORF">Rsub_13355</name>
</gene>
<protein>
    <submittedName>
        <fullName evidence="3">Uncharacterized protein</fullName>
    </submittedName>
</protein>
<keyword evidence="4" id="KW-1185">Reference proteome</keyword>
<dbReference type="InParanoid" id="A0A2V0PQU0"/>
<evidence type="ECO:0000256" key="1">
    <source>
        <dbReference type="SAM" id="MobiDB-lite"/>
    </source>
</evidence>